<proteinExistence type="predicted"/>
<dbReference type="AlphaFoldDB" id="A0A9Q1HWL8"/>
<comment type="caution">
    <text evidence="2">The sequence shown here is derived from an EMBL/GenBank/DDBJ whole genome shotgun (WGS) entry which is preliminary data.</text>
</comment>
<keyword evidence="1" id="KW-0812">Transmembrane</keyword>
<accession>A0A9Q1HWL8</accession>
<keyword evidence="3" id="KW-1185">Reference proteome</keyword>
<protein>
    <submittedName>
        <fullName evidence="2">Uncharacterized protein</fullName>
    </submittedName>
</protein>
<dbReference type="OrthoDB" id="5981790at2759"/>
<dbReference type="EMBL" id="JAFJMO010000008">
    <property type="protein sequence ID" value="KAJ8269108.1"/>
    <property type="molecule type" value="Genomic_DNA"/>
</dbReference>
<keyword evidence="1" id="KW-0472">Membrane</keyword>
<evidence type="ECO:0000313" key="3">
    <source>
        <dbReference type="Proteomes" id="UP001152803"/>
    </source>
</evidence>
<evidence type="ECO:0000313" key="2">
    <source>
        <dbReference type="EMBL" id="KAJ8269108.1"/>
    </source>
</evidence>
<sequence>MSNMTTADSNPIIPGTGAQFILIPVLVIMGLLLALGIWIKRRQRNKELRHRLIPLIRYRHGWHESDDDNDGDEYDDEALKEPLRSDSLTFDGRLTFHYSSNQ</sequence>
<keyword evidence="1" id="KW-1133">Transmembrane helix</keyword>
<dbReference type="Proteomes" id="UP001152803">
    <property type="component" value="Unassembled WGS sequence"/>
</dbReference>
<gene>
    <name evidence="2" type="ORF">COCON_G00117150</name>
</gene>
<feature type="transmembrane region" description="Helical" evidence="1">
    <location>
        <begin position="20"/>
        <end position="39"/>
    </location>
</feature>
<reference evidence="2" key="1">
    <citation type="journal article" date="2023" name="Science">
        <title>Genome structures resolve the early diversification of teleost fishes.</title>
        <authorList>
            <person name="Parey E."/>
            <person name="Louis A."/>
            <person name="Montfort J."/>
            <person name="Bouchez O."/>
            <person name="Roques C."/>
            <person name="Iampietro C."/>
            <person name="Lluch J."/>
            <person name="Castinel A."/>
            <person name="Donnadieu C."/>
            <person name="Desvignes T."/>
            <person name="Floi Bucao C."/>
            <person name="Jouanno E."/>
            <person name="Wen M."/>
            <person name="Mejri S."/>
            <person name="Dirks R."/>
            <person name="Jansen H."/>
            <person name="Henkel C."/>
            <person name="Chen W.J."/>
            <person name="Zahm M."/>
            <person name="Cabau C."/>
            <person name="Klopp C."/>
            <person name="Thompson A.W."/>
            <person name="Robinson-Rechavi M."/>
            <person name="Braasch I."/>
            <person name="Lecointre G."/>
            <person name="Bobe J."/>
            <person name="Postlethwait J.H."/>
            <person name="Berthelot C."/>
            <person name="Roest Crollius H."/>
            <person name="Guiguen Y."/>
        </authorList>
    </citation>
    <scope>NUCLEOTIDE SEQUENCE</scope>
    <source>
        <strain evidence="2">Concon-B</strain>
    </source>
</reference>
<name>A0A9Q1HWL8_CONCO</name>
<evidence type="ECO:0000256" key="1">
    <source>
        <dbReference type="SAM" id="Phobius"/>
    </source>
</evidence>
<organism evidence="2 3">
    <name type="scientific">Conger conger</name>
    <name type="common">Conger eel</name>
    <name type="synonym">Muraena conger</name>
    <dbReference type="NCBI Taxonomy" id="82655"/>
    <lineage>
        <taxon>Eukaryota</taxon>
        <taxon>Metazoa</taxon>
        <taxon>Chordata</taxon>
        <taxon>Craniata</taxon>
        <taxon>Vertebrata</taxon>
        <taxon>Euteleostomi</taxon>
        <taxon>Actinopterygii</taxon>
        <taxon>Neopterygii</taxon>
        <taxon>Teleostei</taxon>
        <taxon>Anguilliformes</taxon>
        <taxon>Congridae</taxon>
        <taxon>Conger</taxon>
    </lineage>
</organism>